<evidence type="ECO:0000313" key="2">
    <source>
        <dbReference type="EMBL" id="NYH54701.1"/>
    </source>
</evidence>
<gene>
    <name evidence="2" type="ORF">HNR06_004290</name>
</gene>
<name>A0A7Y9XF57_9ACTN</name>
<organism evidence="2 3">
    <name type="scientific">Nocardiopsis sinuspersici</name>
    <dbReference type="NCBI Taxonomy" id="501010"/>
    <lineage>
        <taxon>Bacteria</taxon>
        <taxon>Bacillati</taxon>
        <taxon>Actinomycetota</taxon>
        <taxon>Actinomycetes</taxon>
        <taxon>Streptosporangiales</taxon>
        <taxon>Nocardiopsidaceae</taxon>
        <taxon>Nocardiopsis</taxon>
    </lineage>
</organism>
<dbReference type="RefSeq" id="WP_179811059.1">
    <property type="nucleotide sequence ID" value="NZ_JACCHL010000001.1"/>
</dbReference>
<dbReference type="AlphaFoldDB" id="A0A7Y9XF57"/>
<feature type="region of interest" description="Disordered" evidence="1">
    <location>
        <begin position="1"/>
        <end position="21"/>
    </location>
</feature>
<proteinExistence type="predicted"/>
<evidence type="ECO:0008006" key="4">
    <source>
        <dbReference type="Google" id="ProtNLM"/>
    </source>
</evidence>
<sequence>MPDGGTCAEDGTDADRIRDRDDHRVGALQSLCSWHHAGKTAEEADTSEFHPSS</sequence>
<accession>A0A7Y9XF57</accession>
<comment type="caution">
    <text evidence="2">The sequence shown here is derived from an EMBL/GenBank/DDBJ whole genome shotgun (WGS) entry which is preliminary data.</text>
</comment>
<reference evidence="2 3" key="1">
    <citation type="submission" date="2020-07" db="EMBL/GenBank/DDBJ databases">
        <title>Sequencing the genomes of 1000 actinobacteria strains.</title>
        <authorList>
            <person name="Klenk H.-P."/>
        </authorList>
    </citation>
    <scope>NUCLEOTIDE SEQUENCE [LARGE SCALE GENOMIC DNA]</scope>
    <source>
        <strain evidence="2 3">DSM 45278</strain>
    </source>
</reference>
<evidence type="ECO:0000313" key="3">
    <source>
        <dbReference type="Proteomes" id="UP000584931"/>
    </source>
</evidence>
<protein>
    <recommendedName>
        <fullName evidence="4">HNH endonuclease</fullName>
    </recommendedName>
</protein>
<dbReference type="EMBL" id="JACCHL010000001">
    <property type="protein sequence ID" value="NYH54701.1"/>
    <property type="molecule type" value="Genomic_DNA"/>
</dbReference>
<dbReference type="Proteomes" id="UP000584931">
    <property type="component" value="Unassembled WGS sequence"/>
</dbReference>
<evidence type="ECO:0000256" key="1">
    <source>
        <dbReference type="SAM" id="MobiDB-lite"/>
    </source>
</evidence>